<evidence type="ECO:0000259" key="1">
    <source>
        <dbReference type="PROSITE" id="PS51186"/>
    </source>
</evidence>
<feature type="domain" description="N-acetyltransferase" evidence="1">
    <location>
        <begin position="9"/>
        <end position="171"/>
    </location>
</feature>
<dbReference type="InterPro" id="IPR016181">
    <property type="entry name" value="Acyl_CoA_acyltransferase"/>
</dbReference>
<dbReference type="Pfam" id="PF13420">
    <property type="entry name" value="Acetyltransf_4"/>
    <property type="match status" value="1"/>
</dbReference>
<dbReference type="Proteomes" id="UP001500279">
    <property type="component" value="Unassembled WGS sequence"/>
</dbReference>
<dbReference type="PROSITE" id="PS51186">
    <property type="entry name" value="GNAT"/>
    <property type="match status" value="1"/>
</dbReference>
<dbReference type="Gene3D" id="3.40.630.30">
    <property type="match status" value="1"/>
</dbReference>
<evidence type="ECO:0000313" key="2">
    <source>
        <dbReference type="EMBL" id="GAA0753137.1"/>
    </source>
</evidence>
<dbReference type="NCBIfam" id="NF040504">
    <property type="entry name" value="resist_ArsN1b"/>
    <property type="match status" value="1"/>
</dbReference>
<comment type="caution">
    <text evidence="2">The sequence shown here is derived from an EMBL/GenBank/DDBJ whole genome shotgun (WGS) entry which is preliminary data.</text>
</comment>
<reference evidence="2 3" key="1">
    <citation type="journal article" date="2019" name="Int. J. Syst. Evol. Microbiol.">
        <title>The Global Catalogue of Microorganisms (GCM) 10K type strain sequencing project: providing services to taxonomists for standard genome sequencing and annotation.</title>
        <authorList>
            <consortium name="The Broad Institute Genomics Platform"/>
            <consortium name="The Broad Institute Genome Sequencing Center for Infectious Disease"/>
            <person name="Wu L."/>
            <person name="Ma J."/>
        </authorList>
    </citation>
    <scope>NUCLEOTIDE SEQUENCE [LARGE SCALE GENOMIC DNA]</scope>
    <source>
        <strain evidence="2 3">JCM 15503</strain>
    </source>
</reference>
<keyword evidence="3" id="KW-1185">Reference proteome</keyword>
<dbReference type="EMBL" id="BAAAEW010000016">
    <property type="protein sequence ID" value="GAA0753137.1"/>
    <property type="molecule type" value="Genomic_DNA"/>
</dbReference>
<dbReference type="InterPro" id="IPR000182">
    <property type="entry name" value="GNAT_dom"/>
</dbReference>
<proteinExistence type="predicted"/>
<dbReference type="CDD" id="cd04301">
    <property type="entry name" value="NAT_SF"/>
    <property type="match status" value="1"/>
</dbReference>
<accession>A0ABN1K2R2</accession>
<evidence type="ECO:0000313" key="3">
    <source>
        <dbReference type="Proteomes" id="UP001500279"/>
    </source>
</evidence>
<name>A0ABN1K2R2_9BURK</name>
<organism evidence="2 3">
    <name type="scientific">Ideonella azotifigens</name>
    <dbReference type="NCBI Taxonomy" id="513160"/>
    <lineage>
        <taxon>Bacteria</taxon>
        <taxon>Pseudomonadati</taxon>
        <taxon>Pseudomonadota</taxon>
        <taxon>Betaproteobacteria</taxon>
        <taxon>Burkholderiales</taxon>
        <taxon>Sphaerotilaceae</taxon>
        <taxon>Ideonella</taxon>
    </lineage>
</organism>
<sequence length="185" mass="20085">MIAMDPTITAIRIATPDDAPAIAAIYAPIVQDTCISFELVPPTVEEMRARISATLQALPWLVSEDEAGRVSGYVYASRHRERAAYQWSVDTTAYVRADVRGQGVGKQLYAALKRVLVDLGHCQAFAGIALPNAASVALHESVGFELIGVYRKVGFKHGVWHDVGWWQCPLQQLASPGAPRPMAAT</sequence>
<dbReference type="PANTHER" id="PTHR43072:SF8">
    <property type="entry name" value="ACYLTRANSFERASE FABY-RELATED"/>
    <property type="match status" value="1"/>
</dbReference>
<protein>
    <submittedName>
        <fullName evidence="2">GNAT family N-acetyltransferase</fullName>
    </submittedName>
</protein>
<dbReference type="PANTHER" id="PTHR43072">
    <property type="entry name" value="N-ACETYLTRANSFERASE"/>
    <property type="match status" value="1"/>
</dbReference>
<dbReference type="SUPFAM" id="SSF55729">
    <property type="entry name" value="Acyl-CoA N-acyltransferases (Nat)"/>
    <property type="match status" value="1"/>
</dbReference>
<gene>
    <name evidence="2" type="ORF">GCM10009107_27890</name>
</gene>